<dbReference type="GO" id="GO:0000310">
    <property type="term" value="F:xanthine phosphoribosyltransferase activity"/>
    <property type="evidence" value="ECO:0007669"/>
    <property type="project" value="UniProtKB-EC"/>
</dbReference>
<dbReference type="EMBL" id="VSSQ01014105">
    <property type="protein sequence ID" value="MPM52959.1"/>
    <property type="molecule type" value="Genomic_DNA"/>
</dbReference>
<proteinExistence type="predicted"/>
<evidence type="ECO:0000256" key="2">
    <source>
        <dbReference type="ARBA" id="ARBA00022679"/>
    </source>
</evidence>
<dbReference type="AlphaFoldDB" id="A0A645AIF9"/>
<reference evidence="4" key="1">
    <citation type="submission" date="2019-08" db="EMBL/GenBank/DDBJ databases">
        <authorList>
            <person name="Kucharzyk K."/>
            <person name="Murdoch R.W."/>
            <person name="Higgins S."/>
            <person name="Loffler F."/>
        </authorList>
    </citation>
    <scope>NUCLEOTIDE SEQUENCE</scope>
</reference>
<name>A0A645AIF9_9ZZZZ</name>
<dbReference type="InterPro" id="IPR000836">
    <property type="entry name" value="PRTase_dom"/>
</dbReference>
<dbReference type="SUPFAM" id="SSF53271">
    <property type="entry name" value="PRTase-like"/>
    <property type="match status" value="1"/>
</dbReference>
<keyword evidence="2 4" id="KW-0808">Transferase</keyword>
<dbReference type="Pfam" id="PF00156">
    <property type="entry name" value="Pribosyltran"/>
    <property type="match status" value="1"/>
</dbReference>
<evidence type="ECO:0000256" key="1">
    <source>
        <dbReference type="ARBA" id="ARBA00022676"/>
    </source>
</evidence>
<dbReference type="EC" id="2.4.2.22" evidence="4"/>
<sequence>MSLTPVQVLPEKAEYLVPTWQDLDRLTFQLSKKIRQDFQPFGVVALAKGAWPMSRSLVDYLGSHRLASLGVRFYTGINQRLQHPEIYQEIPVSVKGKHLLLFDDVADTGESLIFAKNHLLKLGAAEVRTASIFLKPRSEILPDYYASETAAWIIFPFERFEMLRLLNENWQQQGVSEAARNERFLSLGFPKNVIRYYFPT</sequence>
<feature type="domain" description="Phosphoribosyltransferase" evidence="3">
    <location>
        <begin position="30"/>
        <end position="156"/>
    </location>
</feature>
<dbReference type="CDD" id="cd06223">
    <property type="entry name" value="PRTases_typeI"/>
    <property type="match status" value="1"/>
</dbReference>
<evidence type="ECO:0000259" key="3">
    <source>
        <dbReference type="Pfam" id="PF00156"/>
    </source>
</evidence>
<accession>A0A645AIF9</accession>
<protein>
    <submittedName>
        <fullName evidence="4">Xanthine phosphoribosyltransferase</fullName>
        <ecNumber evidence="4">2.4.2.22</ecNumber>
    </submittedName>
</protein>
<dbReference type="PANTHER" id="PTHR43363">
    <property type="entry name" value="HYPOXANTHINE PHOSPHORIBOSYLTRANSFERASE"/>
    <property type="match status" value="1"/>
</dbReference>
<keyword evidence="1 4" id="KW-0328">Glycosyltransferase</keyword>
<comment type="caution">
    <text evidence="4">The sequence shown here is derived from an EMBL/GenBank/DDBJ whole genome shotgun (WGS) entry which is preliminary data.</text>
</comment>
<dbReference type="PANTHER" id="PTHR43363:SF2">
    <property type="entry name" value="PHOSPHORIBOSYLTRANSFERASE"/>
    <property type="match status" value="1"/>
</dbReference>
<organism evidence="4">
    <name type="scientific">bioreactor metagenome</name>
    <dbReference type="NCBI Taxonomy" id="1076179"/>
    <lineage>
        <taxon>unclassified sequences</taxon>
        <taxon>metagenomes</taxon>
        <taxon>ecological metagenomes</taxon>
    </lineage>
</organism>
<evidence type="ECO:0000313" key="4">
    <source>
        <dbReference type="EMBL" id="MPM52959.1"/>
    </source>
</evidence>
<gene>
    <name evidence="4" type="primary">gpt_6</name>
    <name evidence="4" type="ORF">SDC9_99723</name>
</gene>
<dbReference type="Gene3D" id="3.40.50.2020">
    <property type="match status" value="1"/>
</dbReference>
<dbReference type="InterPro" id="IPR029057">
    <property type="entry name" value="PRTase-like"/>
</dbReference>